<keyword evidence="3" id="KW-1185">Reference proteome</keyword>
<dbReference type="RefSeq" id="WP_377045121.1">
    <property type="nucleotide sequence ID" value="NZ_JBHLUN010000009.1"/>
</dbReference>
<protein>
    <recommendedName>
        <fullName evidence="4">Lipoprotein</fullName>
    </recommendedName>
</protein>
<evidence type="ECO:0000313" key="2">
    <source>
        <dbReference type="EMBL" id="MFC0409373.1"/>
    </source>
</evidence>
<dbReference type="Proteomes" id="UP001589865">
    <property type="component" value="Unassembled WGS sequence"/>
</dbReference>
<gene>
    <name evidence="2" type="ORF">ACFFGY_14045</name>
</gene>
<comment type="caution">
    <text evidence="2">The sequence shown here is derived from an EMBL/GenBank/DDBJ whole genome shotgun (WGS) entry which is preliminary data.</text>
</comment>
<keyword evidence="1" id="KW-0732">Signal</keyword>
<dbReference type="PROSITE" id="PS51257">
    <property type="entry name" value="PROKAR_LIPOPROTEIN"/>
    <property type="match status" value="1"/>
</dbReference>
<reference evidence="2 3" key="1">
    <citation type="submission" date="2024-09" db="EMBL/GenBank/DDBJ databases">
        <authorList>
            <person name="Sun Q."/>
            <person name="Mori K."/>
        </authorList>
    </citation>
    <scope>NUCLEOTIDE SEQUENCE [LARGE SCALE GENOMIC DNA]</scope>
    <source>
        <strain evidence="2 3">TBRC 5777</strain>
    </source>
</reference>
<organism evidence="2 3">
    <name type="scientific">Roseomonas elaeocarpi</name>
    <dbReference type="NCBI Taxonomy" id="907779"/>
    <lineage>
        <taxon>Bacteria</taxon>
        <taxon>Pseudomonadati</taxon>
        <taxon>Pseudomonadota</taxon>
        <taxon>Alphaproteobacteria</taxon>
        <taxon>Acetobacterales</taxon>
        <taxon>Roseomonadaceae</taxon>
        <taxon>Roseomonas</taxon>
    </lineage>
</organism>
<evidence type="ECO:0000313" key="3">
    <source>
        <dbReference type="Proteomes" id="UP001589865"/>
    </source>
</evidence>
<evidence type="ECO:0000256" key="1">
    <source>
        <dbReference type="SAM" id="SignalP"/>
    </source>
</evidence>
<feature type="signal peptide" evidence="1">
    <location>
        <begin position="1"/>
        <end position="26"/>
    </location>
</feature>
<evidence type="ECO:0008006" key="4">
    <source>
        <dbReference type="Google" id="ProtNLM"/>
    </source>
</evidence>
<sequence>MRRRSFLHLLPAATLASGVLALSACAELRTPRRLVPPPPGLLNDSDPGHQAVSELDRSFRNGGAALRGDQAATARAAAILEWLSVDLAANPRWNPIPTGVKERVYAGRDEMRASLGVLANSPGEEVATELARAARELSTGHAGRASDALPARHFRDGGDRTLERLKDAGPLPNCEIALGALAREVTRLDETSGWIVQPATDPGVTGTRALQPGY</sequence>
<name>A0ABV6JUH3_9PROT</name>
<accession>A0ABV6JUH3</accession>
<feature type="chain" id="PRO_5045730093" description="Lipoprotein" evidence="1">
    <location>
        <begin position="27"/>
        <end position="214"/>
    </location>
</feature>
<proteinExistence type="predicted"/>
<dbReference type="EMBL" id="JBHLUN010000009">
    <property type="protein sequence ID" value="MFC0409373.1"/>
    <property type="molecule type" value="Genomic_DNA"/>
</dbReference>